<sequence length="303" mass="33835">MWDEAEELVDEPPLPERVGRKVRRASREIGEDVSSEVEKLGGRLRGWSQDVGRTAERFTEDLGDGIQRAGRSGRRWIGGDDDRADEAALYDVDVDEGAKRKMMKEKMEKKKEQKSGGSRKRNGVGGERRREEGLVVVGMEKAKQEERLPEDRIADVKFKSDVDLVCVDSSIASDQAFRYALRNIPRGHTLLLVHGIFAPPGAIDSKIEDEREMRRVKNKFLSLCERNGRRCAYREFEFATNSELGEKVCGIADRLNAGSVILGKRAAASEARRAVLGSPSLSVMQQCNAPVTLVAERKEGSFN</sequence>
<dbReference type="KEGG" id="acan:ACA1_376810"/>
<feature type="compositionally biased region" description="Basic and acidic residues" evidence="1">
    <location>
        <begin position="101"/>
        <end position="114"/>
    </location>
</feature>
<dbReference type="Gene3D" id="3.40.50.620">
    <property type="entry name" value="HUPs"/>
    <property type="match status" value="1"/>
</dbReference>
<dbReference type="GeneID" id="14925217"/>
<gene>
    <name evidence="3" type="ORF">ACA1_376810</name>
</gene>
<evidence type="ECO:0000313" key="4">
    <source>
        <dbReference type="Proteomes" id="UP000011083"/>
    </source>
</evidence>
<feature type="compositionally biased region" description="Acidic residues" evidence="1">
    <location>
        <begin position="1"/>
        <end position="10"/>
    </location>
</feature>
<dbReference type="OrthoDB" id="843225at2759"/>
<name>L8HIJ5_ACACF</name>
<evidence type="ECO:0000259" key="2">
    <source>
        <dbReference type="Pfam" id="PF00582"/>
    </source>
</evidence>
<protein>
    <submittedName>
        <fullName evidence="3">Universal stress domain containing protein</fullName>
    </submittedName>
</protein>
<feature type="region of interest" description="Disordered" evidence="1">
    <location>
        <begin position="101"/>
        <end position="130"/>
    </location>
</feature>
<evidence type="ECO:0000313" key="3">
    <source>
        <dbReference type="EMBL" id="ELR24206.1"/>
    </source>
</evidence>
<evidence type="ECO:0000256" key="1">
    <source>
        <dbReference type="SAM" id="MobiDB-lite"/>
    </source>
</evidence>
<feature type="domain" description="UspA" evidence="2">
    <location>
        <begin position="164"/>
        <end position="294"/>
    </location>
</feature>
<dbReference type="InterPro" id="IPR014729">
    <property type="entry name" value="Rossmann-like_a/b/a_fold"/>
</dbReference>
<proteinExistence type="predicted"/>
<dbReference type="RefSeq" id="XP_004353734.1">
    <property type="nucleotide sequence ID" value="XM_004353682.1"/>
</dbReference>
<dbReference type="VEuPathDB" id="AmoebaDB:ACA1_376810"/>
<feature type="compositionally biased region" description="Basic and acidic residues" evidence="1">
    <location>
        <begin position="25"/>
        <end position="35"/>
    </location>
</feature>
<keyword evidence="4" id="KW-1185">Reference proteome</keyword>
<dbReference type="Pfam" id="PF00582">
    <property type="entry name" value="Usp"/>
    <property type="match status" value="1"/>
</dbReference>
<dbReference type="SUPFAM" id="SSF52402">
    <property type="entry name" value="Adenine nucleotide alpha hydrolases-like"/>
    <property type="match status" value="1"/>
</dbReference>
<dbReference type="InterPro" id="IPR006016">
    <property type="entry name" value="UspA"/>
</dbReference>
<organism evidence="3 4">
    <name type="scientific">Acanthamoeba castellanii (strain ATCC 30010 / Neff)</name>
    <dbReference type="NCBI Taxonomy" id="1257118"/>
    <lineage>
        <taxon>Eukaryota</taxon>
        <taxon>Amoebozoa</taxon>
        <taxon>Discosea</taxon>
        <taxon>Longamoebia</taxon>
        <taxon>Centramoebida</taxon>
        <taxon>Acanthamoebidae</taxon>
        <taxon>Acanthamoeba</taxon>
    </lineage>
</organism>
<feature type="region of interest" description="Disordered" evidence="1">
    <location>
        <begin position="1"/>
        <end position="35"/>
    </location>
</feature>
<dbReference type="AlphaFoldDB" id="L8HIJ5"/>
<reference evidence="3 4" key="1">
    <citation type="journal article" date="2013" name="Genome Biol.">
        <title>Genome of Acanthamoeba castellanii highlights extensive lateral gene transfer and early evolution of tyrosine kinase signaling.</title>
        <authorList>
            <person name="Clarke M."/>
            <person name="Lohan A.J."/>
            <person name="Liu B."/>
            <person name="Lagkouvardos I."/>
            <person name="Roy S."/>
            <person name="Zafar N."/>
            <person name="Bertelli C."/>
            <person name="Schilde C."/>
            <person name="Kianianmomeni A."/>
            <person name="Burglin T.R."/>
            <person name="Frech C."/>
            <person name="Turcotte B."/>
            <person name="Kopec K.O."/>
            <person name="Synnott J.M."/>
            <person name="Choo C."/>
            <person name="Paponov I."/>
            <person name="Finkler A."/>
            <person name="Soon Heng Tan C."/>
            <person name="Hutchins A.P."/>
            <person name="Weinmeier T."/>
            <person name="Rattei T."/>
            <person name="Chu J.S."/>
            <person name="Gimenez G."/>
            <person name="Irimia M."/>
            <person name="Rigden D.J."/>
            <person name="Fitzpatrick D.A."/>
            <person name="Lorenzo-Morales J."/>
            <person name="Bateman A."/>
            <person name="Chiu C.H."/>
            <person name="Tang P."/>
            <person name="Hegemann P."/>
            <person name="Fromm H."/>
            <person name="Raoult D."/>
            <person name="Greub G."/>
            <person name="Miranda-Saavedra D."/>
            <person name="Chen N."/>
            <person name="Nash P."/>
            <person name="Ginger M.L."/>
            <person name="Horn M."/>
            <person name="Schaap P."/>
            <person name="Caler L."/>
            <person name="Loftus B."/>
        </authorList>
    </citation>
    <scope>NUCLEOTIDE SEQUENCE [LARGE SCALE GENOMIC DNA]</scope>
    <source>
        <strain evidence="3 4">Neff</strain>
    </source>
</reference>
<dbReference type="EMBL" id="KB007836">
    <property type="protein sequence ID" value="ELR24206.1"/>
    <property type="molecule type" value="Genomic_DNA"/>
</dbReference>
<dbReference type="Proteomes" id="UP000011083">
    <property type="component" value="Unassembled WGS sequence"/>
</dbReference>
<accession>L8HIJ5</accession>